<dbReference type="GO" id="GO:0003899">
    <property type="term" value="F:DNA-directed RNA polymerase activity"/>
    <property type="evidence" value="ECO:0007669"/>
    <property type="project" value="UniProtKB-EC"/>
</dbReference>
<accession>A0A9W4TXJ9</accession>
<feature type="domain" description="DNA-directed RNA polymerase N-terminal" evidence="11">
    <location>
        <begin position="376"/>
        <end position="695"/>
    </location>
</feature>
<dbReference type="Pfam" id="PF14700">
    <property type="entry name" value="RPOL_N"/>
    <property type="match status" value="1"/>
</dbReference>
<keyword evidence="7" id="KW-0496">Mitochondrion</keyword>
<dbReference type="PANTHER" id="PTHR10102:SF0">
    <property type="entry name" value="DNA-DIRECTED RNA POLYMERASE, MITOCHONDRIAL"/>
    <property type="match status" value="1"/>
</dbReference>
<organism evidence="12 13">
    <name type="scientific">Candida verbasci</name>
    <dbReference type="NCBI Taxonomy" id="1227364"/>
    <lineage>
        <taxon>Eukaryota</taxon>
        <taxon>Fungi</taxon>
        <taxon>Dikarya</taxon>
        <taxon>Ascomycota</taxon>
        <taxon>Saccharomycotina</taxon>
        <taxon>Pichiomycetes</taxon>
        <taxon>Debaryomycetaceae</taxon>
        <taxon>Candida/Lodderomyces clade</taxon>
        <taxon>Candida</taxon>
    </lineage>
</organism>
<dbReference type="Gene3D" id="1.10.150.20">
    <property type="entry name" value="5' to 3' exonuclease, C-terminal subdomain"/>
    <property type="match status" value="1"/>
</dbReference>
<name>A0A9W4TXJ9_9ASCO</name>
<dbReference type="Proteomes" id="UP001152885">
    <property type="component" value="Unassembled WGS sequence"/>
</dbReference>
<dbReference type="Gene3D" id="1.10.1320.10">
    <property type="entry name" value="DNA-directed RNA polymerase, N-terminal domain"/>
    <property type="match status" value="1"/>
</dbReference>
<dbReference type="InterPro" id="IPR037159">
    <property type="entry name" value="RNA_POL_N_sf"/>
</dbReference>
<evidence type="ECO:0000256" key="10">
    <source>
        <dbReference type="RuleBase" id="RU003805"/>
    </source>
</evidence>
<evidence type="ECO:0000259" key="11">
    <source>
        <dbReference type="SMART" id="SM01311"/>
    </source>
</evidence>
<evidence type="ECO:0000256" key="7">
    <source>
        <dbReference type="ARBA" id="ARBA00023128"/>
    </source>
</evidence>
<dbReference type="OrthoDB" id="276422at2759"/>
<reference evidence="12" key="1">
    <citation type="submission" date="2022-12" db="EMBL/GenBank/DDBJ databases">
        <authorList>
            <person name="Brejova B."/>
        </authorList>
    </citation>
    <scope>NUCLEOTIDE SEQUENCE</scope>
</reference>
<evidence type="ECO:0000313" key="13">
    <source>
        <dbReference type="Proteomes" id="UP001152885"/>
    </source>
</evidence>
<comment type="function">
    <text evidence="10">DNA-dependent RNA polymerase catalyzes the transcription of DNA into RNA using the four ribonucleoside triphosphates as substrates.</text>
</comment>
<evidence type="ECO:0000256" key="8">
    <source>
        <dbReference type="ARBA" id="ARBA00023163"/>
    </source>
</evidence>
<keyword evidence="3 10" id="KW-0240">DNA-directed RNA polymerase</keyword>
<dbReference type="InterPro" id="IPR029262">
    <property type="entry name" value="RPOL_N"/>
</dbReference>
<dbReference type="GO" id="GO:0001018">
    <property type="term" value="F:mitochondrial promoter sequence-specific DNA binding"/>
    <property type="evidence" value="ECO:0007669"/>
    <property type="project" value="TreeGrafter"/>
</dbReference>
<evidence type="ECO:0000256" key="1">
    <source>
        <dbReference type="ARBA" id="ARBA00004173"/>
    </source>
</evidence>
<evidence type="ECO:0000313" key="12">
    <source>
        <dbReference type="EMBL" id="CAI5758891.1"/>
    </source>
</evidence>
<evidence type="ECO:0000256" key="3">
    <source>
        <dbReference type="ARBA" id="ARBA00022478"/>
    </source>
</evidence>
<evidence type="ECO:0000256" key="2">
    <source>
        <dbReference type="ARBA" id="ARBA00009493"/>
    </source>
</evidence>
<sequence length="1314" mass="150697">MLSFNSRNLKSISRLNLIRQFKHDIRSIKKSSLNNYETSTINPTSTSSYTSPFMERYLQPLKNPAKPTRLKTNLENQSFFEIDSSHLKPKNTLTGHFSTKHDDVPRPIYEKEVIYLKNMLDTFSNQRYFDRSLQIFKSLSMLVTYHEFTQLCNKYLETICINEDEENKFQVQDLKSITEKLTKECNFISDARTDAIVLTKMLKDGENVRNFLNDIEEDVLGGIKQVLKNSDIIGLNNYYKLFDSDFITKDCIPKELQEVYHEYKMNKQDVEILEDTIKLQTNKLMDPLQKDNLKELLPVESFGLKVVRHSLLGLKPNADSAAKFSIDIEEIIKDLEEKTRLEIEKGKLNYHEIYKKLETDDQRTQFNEALEAFNIDRQKELEIRGIEGAKEKWKHDFEEQKKRGDFNLSKSLNAQCYRWYRDLVPLIKKEQVLCKALLEGDTSVDQGDDKFAIKEREFYAPYFMKINPEKAPVVALLELLKLNATGGVLRGMRVPKCVSQVGKAIELEYRTSLGAKKDAKLNINSSKRKKVDLKLKKIIKNSIDGEEVQEWDNQIKAKIGGVLIAFIMSVAKVKVKKFITNENTKLPSAIEEYHPAFYHGIQFVAGSRVGVLKLHNELIKNLSGSTFTEAIQPQSLPMLVEPKPWDDFYGGGNSSYSRSPLVRMKDAPETEAYLKTAAKRGNLDEVFDGLNVLGKTAWTVNKQMFDVISHYWNKGEEVLSIPPVVSKIEIPEKLPSNADPLEKFEQTKKINQALLAHLTAKSQRCDHNYKLEIARGFIGEKIYFPHNLDFRGRAYPLSPHFNHLGNDLTRSLVLFWDGKELGESGLKWLKIHLANVYGFDKAPFQEREKFVDDNLQNIFNSANDPLAENAWWKKADKPWQTLSVCFELNEASKLSDPTKFKSHLPVHQDGSCNGLQHYAALGGDIEGAKQVNLLPSDRPQDVYSFVARLVDKRLEAGVAIGDEMAKFWSGKVTRKVIKQTVMTNVYGVTFVGAVLQIRKQVEKYLNKDDVNNDNHILVRYLTKQVFDAIRELFENAHAIQDWLGDAAKIITKSVALEFGQDSDDESELYSSSVIWTTPIGLPCVQPYRNSKTSRIKTSIQEIFLNNPSGTTQVDSRKQQSGFPPNFIHSLDATHMLMTAKQCGLKNLDFASVHDSFWTHAADIDIMNKCIREQFVKLHSANLVELLRDEFIERYKGFYQTIYINGASELAKRIKSIKQQWSKSIGRPVSVTDELYMERKRLDLLKSDNPKDVKAGKEMVTTISIIKDHVEDLKSVKEDKKYKDYTILVPLQFPEVPKRGGFDLKSVEESSYFFA</sequence>
<dbReference type="SUPFAM" id="SSF56672">
    <property type="entry name" value="DNA/RNA polymerases"/>
    <property type="match status" value="1"/>
</dbReference>
<keyword evidence="6" id="KW-0809">Transit peptide</keyword>
<comment type="catalytic activity">
    <reaction evidence="9 10">
        <text>RNA(n) + a ribonucleoside 5'-triphosphate = RNA(n+1) + diphosphate</text>
        <dbReference type="Rhea" id="RHEA:21248"/>
        <dbReference type="Rhea" id="RHEA-COMP:14527"/>
        <dbReference type="Rhea" id="RHEA-COMP:17342"/>
        <dbReference type="ChEBI" id="CHEBI:33019"/>
        <dbReference type="ChEBI" id="CHEBI:61557"/>
        <dbReference type="ChEBI" id="CHEBI:140395"/>
        <dbReference type="EC" id="2.7.7.6"/>
    </reaction>
</comment>
<dbReference type="Gene3D" id="1.10.287.280">
    <property type="match status" value="1"/>
</dbReference>
<dbReference type="FunFam" id="1.10.1320.10:FF:000005">
    <property type="entry name" value="DNA-directed RNA polymerase"/>
    <property type="match status" value="1"/>
</dbReference>
<dbReference type="Pfam" id="PF00940">
    <property type="entry name" value="RNA_pol"/>
    <property type="match status" value="1"/>
</dbReference>
<gene>
    <name evidence="12" type="ORF">CANVERA_P3401</name>
</gene>
<comment type="subcellular location">
    <subcellularLocation>
        <location evidence="1">Mitochondrion</location>
    </subcellularLocation>
</comment>
<dbReference type="GO" id="GO:0034245">
    <property type="term" value="C:mitochondrial DNA-directed RNA polymerase complex"/>
    <property type="evidence" value="ECO:0007669"/>
    <property type="project" value="UniProtKB-ARBA"/>
</dbReference>
<dbReference type="FunFam" id="1.10.150.20:FF:000041">
    <property type="entry name" value="DNA-directed RNA polymerase"/>
    <property type="match status" value="1"/>
</dbReference>
<keyword evidence="5 10" id="KW-0548">Nucleotidyltransferase</keyword>
<dbReference type="EMBL" id="CANTUO010000003">
    <property type="protein sequence ID" value="CAI5758891.1"/>
    <property type="molecule type" value="Genomic_DNA"/>
</dbReference>
<keyword evidence="8 10" id="KW-0804">Transcription</keyword>
<keyword evidence="4 10" id="KW-0808">Transferase</keyword>
<evidence type="ECO:0000256" key="6">
    <source>
        <dbReference type="ARBA" id="ARBA00022946"/>
    </source>
</evidence>
<dbReference type="InterPro" id="IPR046950">
    <property type="entry name" value="DNA-dir_Rpol_C_phage-type"/>
</dbReference>
<keyword evidence="13" id="KW-1185">Reference proteome</keyword>
<dbReference type="GO" id="GO:0006390">
    <property type="term" value="P:mitochondrial transcription"/>
    <property type="evidence" value="ECO:0007669"/>
    <property type="project" value="UniProtKB-ARBA"/>
</dbReference>
<dbReference type="PROSITE" id="PS00489">
    <property type="entry name" value="RNA_POL_PHAGE_2"/>
    <property type="match status" value="1"/>
</dbReference>
<protein>
    <recommendedName>
        <fullName evidence="10">DNA-directed RNA polymerase</fullName>
        <ecNumber evidence="10">2.7.7.6</ecNumber>
    </recommendedName>
</protein>
<proteinExistence type="inferred from homology"/>
<dbReference type="SMART" id="SM01311">
    <property type="entry name" value="RPOL_N"/>
    <property type="match status" value="1"/>
</dbReference>
<evidence type="ECO:0000256" key="5">
    <source>
        <dbReference type="ARBA" id="ARBA00022695"/>
    </source>
</evidence>
<dbReference type="InterPro" id="IPR043502">
    <property type="entry name" value="DNA/RNA_pol_sf"/>
</dbReference>
<evidence type="ECO:0000256" key="4">
    <source>
        <dbReference type="ARBA" id="ARBA00022679"/>
    </source>
</evidence>
<dbReference type="InterPro" id="IPR002092">
    <property type="entry name" value="DNA-dir_Rpol_phage-type"/>
</dbReference>
<dbReference type="FunFam" id="1.10.287.280:FF:000001">
    <property type="entry name" value="DNA-directed RNA polymerase"/>
    <property type="match status" value="1"/>
</dbReference>
<dbReference type="PROSITE" id="PS00900">
    <property type="entry name" value="RNA_POL_PHAGE_1"/>
    <property type="match status" value="1"/>
</dbReference>
<comment type="caution">
    <text evidence="12">The sequence shown here is derived from an EMBL/GenBank/DDBJ whole genome shotgun (WGS) entry which is preliminary data.</text>
</comment>
<dbReference type="EC" id="2.7.7.6" evidence="10"/>
<evidence type="ECO:0000256" key="9">
    <source>
        <dbReference type="ARBA" id="ARBA00048552"/>
    </source>
</evidence>
<dbReference type="PANTHER" id="PTHR10102">
    <property type="entry name" value="DNA-DIRECTED RNA POLYMERASE, MITOCHONDRIAL"/>
    <property type="match status" value="1"/>
</dbReference>
<comment type="similarity">
    <text evidence="2 10">Belongs to the phage and mitochondrial RNA polymerase family.</text>
</comment>